<keyword evidence="14" id="KW-1185">Reference proteome</keyword>
<evidence type="ECO:0000256" key="9">
    <source>
        <dbReference type="ARBA" id="ARBA00022898"/>
    </source>
</evidence>
<evidence type="ECO:0000256" key="8">
    <source>
        <dbReference type="ARBA" id="ARBA00022756"/>
    </source>
</evidence>
<organism evidence="13 14">
    <name type="scientific">Marinithermofilum abyssi</name>
    <dbReference type="NCBI Taxonomy" id="1571185"/>
    <lineage>
        <taxon>Bacteria</taxon>
        <taxon>Bacillati</taxon>
        <taxon>Bacillota</taxon>
        <taxon>Bacilli</taxon>
        <taxon>Bacillales</taxon>
        <taxon>Thermoactinomycetaceae</taxon>
        <taxon>Marinithermofilum</taxon>
    </lineage>
</organism>
<dbReference type="Pfam" id="PF00202">
    <property type="entry name" value="Aminotran_3"/>
    <property type="match status" value="1"/>
</dbReference>
<dbReference type="SUPFAM" id="SSF53383">
    <property type="entry name" value="PLP-dependent transferases"/>
    <property type="match status" value="1"/>
</dbReference>
<accession>A0A8J2VFL0</accession>
<reference evidence="13" key="1">
    <citation type="journal article" date="2014" name="Int. J. Syst. Evol. Microbiol.">
        <title>Complete genome sequence of Corynebacterium casei LMG S-19264T (=DSM 44701T), isolated from a smear-ripened cheese.</title>
        <authorList>
            <consortium name="US DOE Joint Genome Institute (JGI-PGF)"/>
            <person name="Walter F."/>
            <person name="Albersmeier A."/>
            <person name="Kalinowski J."/>
            <person name="Ruckert C."/>
        </authorList>
    </citation>
    <scope>NUCLEOTIDE SEQUENCE</scope>
    <source>
        <strain evidence="13">CGMCC 1.15179</strain>
    </source>
</reference>
<dbReference type="Gene3D" id="3.90.1150.10">
    <property type="entry name" value="Aspartate Aminotransferase, domain 1"/>
    <property type="match status" value="1"/>
</dbReference>
<sequence>MNRQAAVPAGTRYAELLEKNRRYLWNPFTQMQEYLREEPLIIERGEGVRLIDVNGRAYYDGNASVWLNVHGHNRKELNDAIQEQLGKIAHSTLLGMANVPAIELAERLVHITPEGLEKVFYSDSGAESVEIGLKMAFLYWKHRGRPEKNTFLSMKNAYHGDTVGAVSVGGIDVFHSAFDSLLFPTEKVTYPHPYRFPGTEAECAQHCLDELERKLQEKGDRIAGLIVEPLVQGAGGIITMPDGFLKETERLCRQYDVLLLTDEVATGFGRTGTMFACDREGVKPDILMAAKGITGGYLPIAVTLTKDEIYEAFLGDYAEVKTFFHGHSYTGNQLGCAVALANLDLFEQERLLDHIQESDSFLHTAFRPIEDLSHVGEVRRRGLMAGVELVKDKDEKTPYSYEELIGVRVCRRAKELGLITRPLGNVITFLPPLCATQEELSAMLTILHRAIREVTER</sequence>
<keyword evidence="12" id="KW-0175">Coiled coil</keyword>
<feature type="site" description="Participates in the substrate recognition with KAPA and in a stacking interaction with the adenine ring of SAM" evidence="11">
    <location>
        <position position="28"/>
    </location>
</feature>
<dbReference type="PROSITE" id="PS00600">
    <property type="entry name" value="AA_TRANSFER_CLASS_3"/>
    <property type="match status" value="1"/>
</dbReference>
<evidence type="ECO:0000256" key="1">
    <source>
        <dbReference type="ARBA" id="ARBA00001933"/>
    </source>
</evidence>
<dbReference type="EC" id="2.6.1.62" evidence="11"/>
<feature type="binding site" evidence="11">
    <location>
        <begin position="327"/>
        <end position="328"/>
    </location>
    <ligand>
        <name>pyridoxal 5'-phosphate</name>
        <dbReference type="ChEBI" id="CHEBI:597326"/>
    </ligand>
</feature>
<comment type="cofactor">
    <cofactor evidence="1 11">
        <name>pyridoxal 5'-phosphate</name>
        <dbReference type="ChEBI" id="CHEBI:597326"/>
    </cofactor>
</comment>
<comment type="pathway">
    <text evidence="11">Cofactor biosynthesis; biotin biosynthesis; 7,8-diaminononanoate from 8-amino-7-oxononanoate (SAM route): step 1/1.</text>
</comment>
<evidence type="ECO:0000256" key="10">
    <source>
        <dbReference type="ARBA" id="ARBA00060970"/>
    </source>
</evidence>
<name>A0A8J2VFL0_9BACL</name>
<evidence type="ECO:0000313" key="13">
    <source>
        <dbReference type="EMBL" id="GGE03418.1"/>
    </source>
</evidence>
<dbReference type="InterPro" id="IPR005815">
    <property type="entry name" value="BioA"/>
</dbReference>
<comment type="subcellular location">
    <subcellularLocation>
        <location evidence="2 11">Cytoplasm</location>
    </subcellularLocation>
</comment>
<dbReference type="RefSeq" id="WP_188645924.1">
    <property type="nucleotide sequence ID" value="NZ_BMHQ01000001.1"/>
</dbReference>
<dbReference type="UniPathway" id="UPA00078">
    <property type="reaction ID" value="UER00160"/>
</dbReference>
<evidence type="ECO:0000256" key="2">
    <source>
        <dbReference type="ARBA" id="ARBA00004496"/>
    </source>
</evidence>
<dbReference type="CDD" id="cd00610">
    <property type="entry name" value="OAT_like"/>
    <property type="match status" value="1"/>
</dbReference>
<dbReference type="GO" id="GO:0030170">
    <property type="term" value="F:pyridoxal phosphate binding"/>
    <property type="evidence" value="ECO:0007669"/>
    <property type="project" value="UniProtKB-UniRule"/>
</dbReference>
<comment type="catalytic activity">
    <reaction evidence="11">
        <text>(8S)-8-amino-7-oxononanoate + S-adenosyl-L-methionine = S-adenosyl-4-methylsulfanyl-2-oxobutanoate + (7R,8S)-7,8-diammoniononanoate</text>
        <dbReference type="Rhea" id="RHEA:16861"/>
        <dbReference type="ChEBI" id="CHEBI:16490"/>
        <dbReference type="ChEBI" id="CHEBI:59789"/>
        <dbReference type="ChEBI" id="CHEBI:149468"/>
        <dbReference type="ChEBI" id="CHEBI:149469"/>
        <dbReference type="EC" id="2.6.1.62"/>
    </reaction>
</comment>
<evidence type="ECO:0000256" key="5">
    <source>
        <dbReference type="ARBA" id="ARBA00022576"/>
    </source>
</evidence>
<feature type="modified residue" description="N6-(pyridoxal phosphate)lysine" evidence="11">
    <location>
        <position position="291"/>
    </location>
</feature>
<dbReference type="GO" id="GO:0005737">
    <property type="term" value="C:cytoplasm"/>
    <property type="evidence" value="ECO:0007669"/>
    <property type="project" value="UniProtKB-SubCell"/>
</dbReference>
<dbReference type="EMBL" id="BMHQ01000001">
    <property type="protein sequence ID" value="GGE03418.1"/>
    <property type="molecule type" value="Genomic_DNA"/>
</dbReference>
<comment type="similarity">
    <text evidence="10 11">Belongs to the class-III pyridoxal-phosphate-dependent aminotransferase family. BioA subfamily.</text>
</comment>
<keyword evidence="6 11" id="KW-0808">Transferase</keyword>
<comment type="subunit">
    <text evidence="3 11">Homodimer.</text>
</comment>
<reference evidence="13" key="2">
    <citation type="submission" date="2020-09" db="EMBL/GenBank/DDBJ databases">
        <authorList>
            <person name="Sun Q."/>
            <person name="Zhou Y."/>
        </authorList>
    </citation>
    <scope>NUCLEOTIDE SEQUENCE</scope>
    <source>
        <strain evidence="13">CGMCC 1.15179</strain>
    </source>
</reference>
<keyword evidence="9 11" id="KW-0663">Pyridoxal phosphate</keyword>
<proteinExistence type="inferred from homology"/>
<evidence type="ECO:0000256" key="4">
    <source>
        <dbReference type="ARBA" id="ARBA00022490"/>
    </source>
</evidence>
<dbReference type="HAMAP" id="MF_00834">
    <property type="entry name" value="BioA"/>
    <property type="match status" value="1"/>
</dbReference>
<feature type="binding site" evidence="11">
    <location>
        <position position="158"/>
    </location>
    <ligand>
        <name>substrate</name>
    </ligand>
</feature>
<evidence type="ECO:0000256" key="6">
    <source>
        <dbReference type="ARBA" id="ARBA00022679"/>
    </source>
</evidence>
<gene>
    <name evidence="11 13" type="primary">bioA</name>
    <name evidence="13" type="ORF">GCM10011571_00350</name>
</gene>
<dbReference type="InterPro" id="IPR005814">
    <property type="entry name" value="Aminotrans_3"/>
</dbReference>
<dbReference type="InterPro" id="IPR015422">
    <property type="entry name" value="PyrdxlP-dep_Trfase_small"/>
</dbReference>
<evidence type="ECO:0000313" key="14">
    <source>
        <dbReference type="Proteomes" id="UP000625210"/>
    </source>
</evidence>
<dbReference type="Proteomes" id="UP000625210">
    <property type="component" value="Unassembled WGS sequence"/>
</dbReference>
<keyword evidence="7 11" id="KW-0949">S-adenosyl-L-methionine</keyword>
<dbReference type="NCBIfam" id="TIGR00508">
    <property type="entry name" value="bioA"/>
    <property type="match status" value="1"/>
</dbReference>
<dbReference type="GO" id="GO:0004015">
    <property type="term" value="F:adenosylmethionine-8-amino-7-oxononanoate transaminase activity"/>
    <property type="evidence" value="ECO:0007669"/>
    <property type="project" value="UniProtKB-UniRule"/>
</dbReference>
<comment type="function">
    <text evidence="11">Catalyzes the transfer of the alpha-amino group from S-adenosyl-L-methionine (SAM) to 7-keto-8-aminopelargonic acid (KAPA) to form 7,8-diaminopelargonic acid (DAPA). It is the only aminotransferase known to utilize SAM as an amino donor.</text>
</comment>
<keyword evidence="4 11" id="KW-0963">Cytoplasm</keyword>
<keyword evidence="5 11" id="KW-0032">Aminotransferase</keyword>
<feature type="coiled-coil region" evidence="12">
    <location>
        <begin position="201"/>
        <end position="228"/>
    </location>
</feature>
<dbReference type="FunFam" id="3.40.640.10:FF:000078">
    <property type="entry name" value="Adenosylmethionine-8-amino-7-oxononanoate aminotransferase"/>
    <property type="match status" value="1"/>
</dbReference>
<evidence type="ECO:0000256" key="3">
    <source>
        <dbReference type="ARBA" id="ARBA00011738"/>
    </source>
</evidence>
<evidence type="ECO:0000256" key="7">
    <source>
        <dbReference type="ARBA" id="ARBA00022691"/>
    </source>
</evidence>
<dbReference type="AlphaFoldDB" id="A0A8J2VFL0"/>
<dbReference type="PANTHER" id="PTHR42684:SF17">
    <property type="entry name" value="ADENOSYLMETHIONINE-8-AMINO-7-OXONONANOATE AMINOTRANSFERASE"/>
    <property type="match status" value="1"/>
</dbReference>
<feature type="binding site" evidence="11">
    <location>
        <begin position="125"/>
        <end position="126"/>
    </location>
    <ligand>
        <name>pyridoxal 5'-phosphate</name>
        <dbReference type="ChEBI" id="CHEBI:597326"/>
    </ligand>
</feature>
<comment type="caution">
    <text evidence="13">The sequence shown here is derived from an EMBL/GenBank/DDBJ whole genome shotgun (WGS) entry which is preliminary data.</text>
</comment>
<keyword evidence="8 11" id="KW-0093">Biotin biosynthesis</keyword>
<comment type="caution">
    <text evidence="11">Lacks conserved residue(s) required for the propagation of feature annotation.</text>
</comment>
<feature type="binding site" evidence="11">
    <location>
        <position position="326"/>
    </location>
    <ligand>
        <name>substrate</name>
    </ligand>
</feature>
<dbReference type="GO" id="GO:0009102">
    <property type="term" value="P:biotin biosynthetic process"/>
    <property type="evidence" value="ECO:0007669"/>
    <property type="project" value="UniProtKB-UniRule"/>
</dbReference>
<evidence type="ECO:0000256" key="11">
    <source>
        <dbReference type="HAMAP-Rule" id="MF_00834"/>
    </source>
</evidence>
<feature type="binding site" evidence="11">
    <location>
        <position position="262"/>
    </location>
    <ligand>
        <name>pyridoxal 5'-phosphate</name>
        <dbReference type="ChEBI" id="CHEBI:597326"/>
    </ligand>
</feature>
<dbReference type="InterPro" id="IPR015424">
    <property type="entry name" value="PyrdxlP-dep_Trfase"/>
</dbReference>
<dbReference type="InterPro" id="IPR015421">
    <property type="entry name" value="PyrdxlP-dep_Trfase_major"/>
</dbReference>
<dbReference type="Gene3D" id="3.40.640.10">
    <property type="entry name" value="Type I PLP-dependent aspartate aminotransferase-like (Major domain)"/>
    <property type="match status" value="1"/>
</dbReference>
<evidence type="ECO:0000256" key="12">
    <source>
        <dbReference type="SAM" id="Coils"/>
    </source>
</evidence>
<dbReference type="InterPro" id="IPR049704">
    <property type="entry name" value="Aminotrans_3_PPA_site"/>
</dbReference>
<feature type="binding site" evidence="11">
    <location>
        <position position="421"/>
    </location>
    <ligand>
        <name>substrate</name>
    </ligand>
</feature>
<protein>
    <recommendedName>
        <fullName evidence="11">Adenosylmethionine-8-amino-7-oxononanoate aminotransferase</fullName>
        <ecNumber evidence="11">2.6.1.62</ecNumber>
    </recommendedName>
    <alternativeName>
        <fullName evidence="11">7,8-diamino-pelargonic acid aminotransferase</fullName>
        <shortName evidence="11">DAPA AT</shortName>
        <shortName evidence="11">DAPA aminotransferase</shortName>
    </alternativeName>
    <alternativeName>
        <fullName evidence="11">7,8-diaminononanoate synthase</fullName>
        <shortName evidence="11">DANS</shortName>
    </alternativeName>
    <alternativeName>
        <fullName evidence="11">Diaminopelargonic acid synthase</fullName>
    </alternativeName>
</protein>
<dbReference type="PANTHER" id="PTHR42684">
    <property type="entry name" value="ADENOSYLMETHIONINE-8-AMINO-7-OXONONANOATE AMINOTRANSFERASE"/>
    <property type="match status" value="1"/>
</dbReference>
<feature type="binding site" evidence="11">
    <location>
        <position position="291"/>
    </location>
    <ligand>
        <name>substrate</name>
    </ligand>
</feature>